<proteinExistence type="inferred from homology"/>
<evidence type="ECO:0000259" key="4">
    <source>
        <dbReference type="SMART" id="SM00228"/>
    </source>
</evidence>
<dbReference type="InterPro" id="IPR040815">
    <property type="entry name" value="Nas2_N"/>
</dbReference>
<organism evidence="5 6">
    <name type="scientific">Discostella pseudostelligera</name>
    <dbReference type="NCBI Taxonomy" id="259834"/>
    <lineage>
        <taxon>Eukaryota</taxon>
        <taxon>Sar</taxon>
        <taxon>Stramenopiles</taxon>
        <taxon>Ochrophyta</taxon>
        <taxon>Bacillariophyta</taxon>
        <taxon>Coscinodiscophyceae</taxon>
        <taxon>Thalassiosirophycidae</taxon>
        <taxon>Stephanodiscales</taxon>
        <taxon>Stephanodiscaceae</taxon>
        <taxon>Discostella</taxon>
    </lineage>
</organism>
<dbReference type="Gene3D" id="2.30.42.10">
    <property type="match status" value="1"/>
</dbReference>
<evidence type="ECO:0000313" key="5">
    <source>
        <dbReference type="EMBL" id="KAL3760248.1"/>
    </source>
</evidence>
<feature type="region of interest" description="Disordered" evidence="3">
    <location>
        <begin position="198"/>
        <end position="217"/>
    </location>
</feature>
<gene>
    <name evidence="5" type="ORF">ACHAWU_001758</name>
</gene>
<dbReference type="SUPFAM" id="SSF50156">
    <property type="entry name" value="PDZ domain-like"/>
    <property type="match status" value="1"/>
</dbReference>
<sequence>MTAAALSSSTTTSLLAEKRRELLSLDTQKKSLQSEAEAIVSELTAKQPGGGAPIGIDTPLVDAEGYPRADIDIYRARTLRKRFKEIQTDHKTLDKQIEVGLVEVAALTKSLGSEQTASSGAGNAAIGNNATSASVTAKDNDEEEIKARLAPKPKPKFDPKTGKWVVKSWDGSVAGVENGESRSFEDLSATSNGALASTLARQSSSSSSNTSGDRVVAGNADERSNSVVPEQQQQQRQNHVSFVEEQSTTPFAIIDEVSPNSPASEAGIKENDVLIRFGNVNSTNHRDFRAIAELLPLAASENKTILVAVRRKTSELGGVVELTKTEILELKPRVWGGRGLLGCHIRPYDE</sequence>
<dbReference type="Gene3D" id="6.10.140.1710">
    <property type="match status" value="1"/>
</dbReference>
<dbReference type="FunFam" id="2.30.42.10:FF:000107">
    <property type="entry name" value="26S proteasome non-ATPase regulatory subunit 9"/>
    <property type="match status" value="1"/>
</dbReference>
<feature type="region of interest" description="Disordered" evidence="3">
    <location>
        <begin position="132"/>
        <end position="163"/>
    </location>
</feature>
<dbReference type="AlphaFoldDB" id="A0ABD3M8G1"/>
<dbReference type="InterPro" id="IPR035269">
    <property type="entry name" value="PSMD9"/>
</dbReference>
<keyword evidence="6" id="KW-1185">Reference proteome</keyword>
<keyword evidence="2" id="KW-0143">Chaperone</keyword>
<dbReference type="PANTHER" id="PTHR12651">
    <property type="entry name" value="26S PROTEASOME NON-ATPASE REGULATORY SUBUNIT 9"/>
    <property type="match status" value="1"/>
</dbReference>
<dbReference type="SMART" id="SM00228">
    <property type="entry name" value="PDZ"/>
    <property type="match status" value="1"/>
</dbReference>
<evidence type="ECO:0000256" key="1">
    <source>
        <dbReference type="ARBA" id="ARBA00005256"/>
    </source>
</evidence>
<evidence type="ECO:0000256" key="2">
    <source>
        <dbReference type="ARBA" id="ARBA00023186"/>
    </source>
</evidence>
<dbReference type="Pfam" id="PF18265">
    <property type="entry name" value="Nas2_N"/>
    <property type="match status" value="1"/>
</dbReference>
<dbReference type="InterPro" id="IPR041489">
    <property type="entry name" value="PDZ_6"/>
</dbReference>
<dbReference type="EMBL" id="JALLBG020000190">
    <property type="protein sequence ID" value="KAL3760248.1"/>
    <property type="molecule type" value="Genomic_DNA"/>
</dbReference>
<comment type="caution">
    <text evidence="5">The sequence shown here is derived from an EMBL/GenBank/DDBJ whole genome shotgun (WGS) entry which is preliminary data.</text>
</comment>
<name>A0ABD3M8G1_9STRA</name>
<comment type="similarity">
    <text evidence="1">Belongs to the proteasome subunit p27 family.</text>
</comment>
<feature type="region of interest" description="Disordered" evidence="3">
    <location>
        <begin position="222"/>
        <end position="241"/>
    </location>
</feature>
<accession>A0ABD3M8G1</accession>
<dbReference type="Proteomes" id="UP001530293">
    <property type="component" value="Unassembled WGS sequence"/>
</dbReference>
<dbReference type="InterPro" id="IPR001478">
    <property type="entry name" value="PDZ"/>
</dbReference>
<dbReference type="Pfam" id="PF17820">
    <property type="entry name" value="PDZ_6"/>
    <property type="match status" value="1"/>
</dbReference>
<reference evidence="5 6" key="1">
    <citation type="submission" date="2024-10" db="EMBL/GenBank/DDBJ databases">
        <title>Updated reference genomes for cyclostephanoid diatoms.</title>
        <authorList>
            <person name="Roberts W.R."/>
            <person name="Alverson A.J."/>
        </authorList>
    </citation>
    <scope>NUCLEOTIDE SEQUENCE [LARGE SCALE GENOMIC DNA]</scope>
    <source>
        <strain evidence="5 6">AJA232-27</strain>
    </source>
</reference>
<evidence type="ECO:0000313" key="6">
    <source>
        <dbReference type="Proteomes" id="UP001530293"/>
    </source>
</evidence>
<dbReference type="PANTHER" id="PTHR12651:SF1">
    <property type="entry name" value="26S PROTEASOME NON-ATPASE REGULATORY SUBUNIT 9"/>
    <property type="match status" value="1"/>
</dbReference>
<protein>
    <recommendedName>
        <fullName evidence="4">PDZ domain-containing protein</fullName>
    </recommendedName>
</protein>
<evidence type="ECO:0000256" key="3">
    <source>
        <dbReference type="SAM" id="MobiDB-lite"/>
    </source>
</evidence>
<feature type="domain" description="PDZ" evidence="4">
    <location>
        <begin position="236"/>
        <end position="313"/>
    </location>
</feature>
<dbReference type="InterPro" id="IPR036034">
    <property type="entry name" value="PDZ_sf"/>
</dbReference>